<accession>A0A5A7SCW5</accession>
<keyword evidence="3 4" id="KW-0456">Lyase</keyword>
<dbReference type="Proteomes" id="UP000322244">
    <property type="component" value="Unassembled WGS sequence"/>
</dbReference>
<evidence type="ECO:0000259" key="5">
    <source>
        <dbReference type="Pfam" id="PF04073"/>
    </source>
</evidence>
<dbReference type="Gene3D" id="3.90.960.10">
    <property type="entry name" value="YbaK/aminoacyl-tRNA synthetase-associated domain"/>
    <property type="match status" value="1"/>
</dbReference>
<comment type="similarity">
    <text evidence="1 4">Belongs to the prolyl-tRNA editing family. YbaK/EbsC subfamily.</text>
</comment>
<dbReference type="AlphaFoldDB" id="A0A5A7SCW5"/>
<name>A0A5A7SCW5_9NOCA</name>
<keyword evidence="2 4" id="KW-0648">Protein biosynthesis</keyword>
<dbReference type="SUPFAM" id="SSF55826">
    <property type="entry name" value="YbaK/ProRS associated domain"/>
    <property type="match status" value="1"/>
</dbReference>
<dbReference type="Pfam" id="PF04073">
    <property type="entry name" value="tRNA_edit"/>
    <property type="match status" value="1"/>
</dbReference>
<evidence type="ECO:0000313" key="7">
    <source>
        <dbReference type="Proteomes" id="UP000322244"/>
    </source>
</evidence>
<dbReference type="GO" id="GO:0016829">
    <property type="term" value="F:lyase activity"/>
    <property type="evidence" value="ECO:0007669"/>
    <property type="project" value="UniProtKB-KW"/>
</dbReference>
<dbReference type="GO" id="GO:0006412">
    <property type="term" value="P:translation"/>
    <property type="evidence" value="ECO:0007669"/>
    <property type="project" value="UniProtKB-KW"/>
</dbReference>
<comment type="caution">
    <text evidence="6">The sequence shown here is derived from an EMBL/GenBank/DDBJ whole genome shotgun (WGS) entry which is preliminary data.</text>
</comment>
<feature type="domain" description="YbaK/aminoacyl-tRNA synthetase-associated" evidence="5">
    <location>
        <begin position="36"/>
        <end position="148"/>
    </location>
</feature>
<dbReference type="CDD" id="cd00002">
    <property type="entry name" value="YbaK_deacylase"/>
    <property type="match status" value="1"/>
</dbReference>
<evidence type="ECO:0000256" key="2">
    <source>
        <dbReference type="ARBA" id="ARBA00022917"/>
    </source>
</evidence>
<evidence type="ECO:0000256" key="4">
    <source>
        <dbReference type="PIRNR" id="PIRNR006181"/>
    </source>
</evidence>
<dbReference type="PANTHER" id="PTHR30411">
    <property type="entry name" value="CYTOPLASMIC PROTEIN"/>
    <property type="match status" value="1"/>
</dbReference>
<dbReference type="GO" id="GO:0002161">
    <property type="term" value="F:aminoacyl-tRNA deacylase activity"/>
    <property type="evidence" value="ECO:0007669"/>
    <property type="project" value="InterPro"/>
</dbReference>
<keyword evidence="7" id="KW-1185">Reference proteome</keyword>
<dbReference type="InterPro" id="IPR036754">
    <property type="entry name" value="YbaK/aa-tRNA-synt-asso_dom_sf"/>
</dbReference>
<dbReference type="EC" id="4.2.-.-" evidence="4"/>
<dbReference type="EMBL" id="VLNY01000002">
    <property type="protein sequence ID" value="KAA0023998.1"/>
    <property type="molecule type" value="Genomic_DNA"/>
</dbReference>
<dbReference type="InterPro" id="IPR007214">
    <property type="entry name" value="YbaK/aa-tRNA-synth-assoc-dom"/>
</dbReference>
<dbReference type="RefSeq" id="WP_149429158.1">
    <property type="nucleotide sequence ID" value="NZ_VLNY01000002.1"/>
</dbReference>
<dbReference type="InterPro" id="IPR004369">
    <property type="entry name" value="Prolyl-tRNA_editing_YbaK/EbsC"/>
</dbReference>
<dbReference type="NCBIfam" id="TIGR00011">
    <property type="entry name" value="YbaK_EbsC"/>
    <property type="match status" value="1"/>
</dbReference>
<reference evidence="6 7" key="1">
    <citation type="submission" date="2019-07" db="EMBL/GenBank/DDBJ databases">
        <title>Rhodococcus cavernicolus sp. nov., isolated from a cave.</title>
        <authorList>
            <person name="Lee S.D."/>
        </authorList>
    </citation>
    <scope>NUCLEOTIDE SEQUENCE [LARGE SCALE GENOMIC DNA]</scope>
    <source>
        <strain evidence="6 7">C1-24</strain>
    </source>
</reference>
<dbReference type="PIRSF" id="PIRSF006181">
    <property type="entry name" value="EbsC_YbaK"/>
    <property type="match status" value="1"/>
</dbReference>
<gene>
    <name evidence="6" type="primary">ybaK</name>
    <name evidence="6" type="ORF">FOY51_05320</name>
</gene>
<evidence type="ECO:0000313" key="6">
    <source>
        <dbReference type="EMBL" id="KAA0023998.1"/>
    </source>
</evidence>
<dbReference type="OrthoDB" id="9809296at2"/>
<proteinExistence type="inferred from homology"/>
<dbReference type="PANTHER" id="PTHR30411:SF0">
    <property type="entry name" value="CYS-TRNA(PRO)_CYS-TRNA(CYS) DEACYLASE YBAK"/>
    <property type="match status" value="1"/>
</dbReference>
<sequence length="162" mass="16634">MGAGATQAVRVLVSAKVPHTVHQYRHDPGSSSYGLEAAEALGVRPESVFKTLIVELSDGKLAVAIAPVNCTLSLKAAASALGASRATMADPAKAQRSTGYVLGGISPLGQKKQLATVIDSSVLTHEQIFCSAGKRGMEIELASADLIQLTSAVVAHIAARTS</sequence>
<evidence type="ECO:0000256" key="1">
    <source>
        <dbReference type="ARBA" id="ARBA00009798"/>
    </source>
</evidence>
<organism evidence="6 7">
    <name type="scientific">Antrihabitans cavernicola</name>
    <dbReference type="NCBI Taxonomy" id="2495913"/>
    <lineage>
        <taxon>Bacteria</taxon>
        <taxon>Bacillati</taxon>
        <taxon>Actinomycetota</taxon>
        <taxon>Actinomycetes</taxon>
        <taxon>Mycobacteriales</taxon>
        <taxon>Nocardiaceae</taxon>
        <taxon>Antrihabitans</taxon>
    </lineage>
</organism>
<evidence type="ECO:0000256" key="3">
    <source>
        <dbReference type="ARBA" id="ARBA00023239"/>
    </source>
</evidence>
<protein>
    <recommendedName>
        <fullName evidence="4">Cys-tRNA(Pro)/Cys-tRNA(Cys) deacylase</fullName>
        <ecNumber evidence="4">4.2.-.-</ecNumber>
    </recommendedName>
</protein>